<gene>
    <name evidence="2" type="ORF">BZA70DRAFT_272100</name>
</gene>
<dbReference type="GeneID" id="90037103"/>
<dbReference type="EMBL" id="JBBJBU010000001">
    <property type="protein sequence ID" value="KAK7207741.1"/>
    <property type="molecule type" value="Genomic_DNA"/>
</dbReference>
<dbReference type="InterPro" id="IPR036396">
    <property type="entry name" value="Cyt_P450_sf"/>
</dbReference>
<dbReference type="SUPFAM" id="SSF48264">
    <property type="entry name" value="Cytochrome P450"/>
    <property type="match status" value="1"/>
</dbReference>
<dbReference type="InterPro" id="IPR001128">
    <property type="entry name" value="Cyt_P450"/>
</dbReference>
<comment type="caution">
    <text evidence="2">The sequence shown here is derived from an EMBL/GenBank/DDBJ whole genome shotgun (WGS) entry which is preliminary data.</text>
</comment>
<protein>
    <submittedName>
        <fullName evidence="2">Cytochrome P450</fullName>
    </submittedName>
</protein>
<name>A0ABR1FD14_9ASCO</name>
<proteinExistence type="inferred from homology"/>
<keyword evidence="3" id="KW-1185">Reference proteome</keyword>
<organism evidence="2 3">
    <name type="scientific">Myxozyma melibiosi</name>
    <dbReference type="NCBI Taxonomy" id="54550"/>
    <lineage>
        <taxon>Eukaryota</taxon>
        <taxon>Fungi</taxon>
        <taxon>Dikarya</taxon>
        <taxon>Ascomycota</taxon>
        <taxon>Saccharomycotina</taxon>
        <taxon>Lipomycetes</taxon>
        <taxon>Lipomycetales</taxon>
        <taxon>Lipomycetaceae</taxon>
        <taxon>Myxozyma</taxon>
    </lineage>
</organism>
<evidence type="ECO:0000313" key="3">
    <source>
        <dbReference type="Proteomes" id="UP001498771"/>
    </source>
</evidence>
<sequence>MASLAVIGASWLTALLLIHRYIHPISNIIFYPLLLLGLAARRIYYWRIYPFYVSKLRDLPQPDYPVHPLYGHLHGEAMNRNDGGATLNWAEAAPPGTHLLRILGMLNTERVVLVSLAAVQEVLQTQCYDFEKPPFLSKSLNGVLGNGLLFAEGEVHQRQRKKLMPAFSFGRTKKLVPVFLEEATRLVKVFSNSIDAQSKSDDKKRPTVELAKQVSRLTLDIIYRAGLGLRFDALENPDNELARAYENIVSPKGKAGKLFFLLSALVPWFYRLPFERNNVMRQSRATINKFATDAIQKKREKFEAEKEKKNEDGKRDVDIISIMIEGGPEEWSVQGMADQLLTFLVAGHETTASSMTLAMDQLCKHPELQTRLRNEIHTAFPSGYSSIKTYEDVESLKFLNNFIREVLRFTPPVVATIRQAMKDSYVAGQFIPKGTFITVAPGVTNKLKSIWGEDAREFKPDRWNDPEILAGGNSMAFLTFIAGPRACIGRRFSELEFKCLLIALIGHYEFAFVEGEPEIKFTTRFTYRPEGNMPLEIKRVEW</sequence>
<dbReference type="Pfam" id="PF00067">
    <property type="entry name" value="p450"/>
    <property type="match status" value="1"/>
</dbReference>
<accession>A0ABR1FD14</accession>
<reference evidence="2 3" key="1">
    <citation type="submission" date="2024-03" db="EMBL/GenBank/DDBJ databases">
        <title>Genome-scale model development and genomic sequencing of the oleaginous clade Lipomyces.</title>
        <authorList>
            <consortium name="Lawrence Berkeley National Laboratory"/>
            <person name="Czajka J.J."/>
            <person name="Han Y."/>
            <person name="Kim J."/>
            <person name="Mondo S.J."/>
            <person name="Hofstad B.A."/>
            <person name="Robles A."/>
            <person name="Haridas S."/>
            <person name="Riley R."/>
            <person name="LaButti K."/>
            <person name="Pangilinan J."/>
            <person name="Andreopoulos W."/>
            <person name="Lipzen A."/>
            <person name="Yan J."/>
            <person name="Wang M."/>
            <person name="Ng V."/>
            <person name="Grigoriev I.V."/>
            <person name="Spatafora J.W."/>
            <person name="Magnuson J.K."/>
            <person name="Baker S.E."/>
            <person name="Pomraning K.R."/>
        </authorList>
    </citation>
    <scope>NUCLEOTIDE SEQUENCE [LARGE SCALE GENOMIC DNA]</scope>
    <source>
        <strain evidence="2 3">Phaff 52-87</strain>
    </source>
</reference>
<dbReference type="Proteomes" id="UP001498771">
    <property type="component" value="Unassembled WGS sequence"/>
</dbReference>
<evidence type="ECO:0000313" key="2">
    <source>
        <dbReference type="EMBL" id="KAK7207741.1"/>
    </source>
</evidence>
<dbReference type="PANTHER" id="PTHR24305">
    <property type="entry name" value="CYTOCHROME P450"/>
    <property type="match status" value="1"/>
</dbReference>
<dbReference type="PANTHER" id="PTHR24305:SF166">
    <property type="entry name" value="CYTOCHROME P450 12A4, MITOCHONDRIAL-RELATED"/>
    <property type="match status" value="1"/>
</dbReference>
<dbReference type="InterPro" id="IPR050121">
    <property type="entry name" value="Cytochrome_P450_monoxygenase"/>
</dbReference>
<dbReference type="PRINTS" id="PR00463">
    <property type="entry name" value="EP450I"/>
</dbReference>
<dbReference type="CDD" id="cd11069">
    <property type="entry name" value="CYP_FUM15-like"/>
    <property type="match status" value="1"/>
</dbReference>
<dbReference type="RefSeq" id="XP_064770774.1">
    <property type="nucleotide sequence ID" value="XM_064911591.1"/>
</dbReference>
<dbReference type="PRINTS" id="PR00385">
    <property type="entry name" value="P450"/>
</dbReference>
<dbReference type="InterPro" id="IPR002401">
    <property type="entry name" value="Cyt_P450_E_grp-I"/>
</dbReference>
<evidence type="ECO:0000256" key="1">
    <source>
        <dbReference type="ARBA" id="ARBA00010617"/>
    </source>
</evidence>
<comment type="similarity">
    <text evidence="1">Belongs to the cytochrome P450 family.</text>
</comment>
<dbReference type="Gene3D" id="1.10.630.10">
    <property type="entry name" value="Cytochrome P450"/>
    <property type="match status" value="1"/>
</dbReference>